<dbReference type="Proteomes" id="UP000829398">
    <property type="component" value="Chromosome 2"/>
</dbReference>
<reference evidence="2" key="1">
    <citation type="journal article" date="2023" name="Hortic. Res.">
        <title>A chromosome-level phased genome enabling allele-level studies in sweet orange: a case study on citrus Huanglongbing tolerance.</title>
        <authorList>
            <person name="Wu B."/>
            <person name="Yu Q."/>
            <person name="Deng Z."/>
            <person name="Duan Y."/>
            <person name="Luo F."/>
            <person name="Gmitter F. Jr."/>
        </authorList>
    </citation>
    <scope>NUCLEOTIDE SEQUENCE [LARGE SCALE GENOMIC DNA]</scope>
    <source>
        <strain evidence="2">cv. Valencia</strain>
    </source>
</reference>
<comment type="caution">
    <text evidence="1">The sequence shown here is derived from an EMBL/GenBank/DDBJ whole genome shotgun (WGS) entry which is preliminary data.</text>
</comment>
<organism evidence="1 2">
    <name type="scientific">Citrus sinensis</name>
    <name type="common">Sweet orange</name>
    <name type="synonym">Citrus aurantium var. sinensis</name>
    <dbReference type="NCBI Taxonomy" id="2711"/>
    <lineage>
        <taxon>Eukaryota</taxon>
        <taxon>Viridiplantae</taxon>
        <taxon>Streptophyta</taxon>
        <taxon>Embryophyta</taxon>
        <taxon>Tracheophyta</taxon>
        <taxon>Spermatophyta</taxon>
        <taxon>Magnoliopsida</taxon>
        <taxon>eudicotyledons</taxon>
        <taxon>Gunneridae</taxon>
        <taxon>Pentapetalae</taxon>
        <taxon>rosids</taxon>
        <taxon>malvids</taxon>
        <taxon>Sapindales</taxon>
        <taxon>Rutaceae</taxon>
        <taxon>Aurantioideae</taxon>
        <taxon>Citrus</taxon>
    </lineage>
</organism>
<gene>
    <name evidence="1" type="ORF">KPL71_004905</name>
</gene>
<evidence type="ECO:0000313" key="1">
    <source>
        <dbReference type="EMBL" id="KAH9794455.1"/>
    </source>
</evidence>
<sequence>MNGWDGERIAPDPVRVNGGDDTFSYKENSYYQRLAADAVKEKIVDAITRNLNVCELSSASNIIRLADLGCAVGSNTINAMQDVLEVIKNKCHSQCPSSKLPEFQVFFNDKTSNDFNTLFTSLPQQREYYSAGVPGSFHHRLFPQSSIHFAHCSYALHWLSKVPEELLDENSPAWNKGRIHYTNAAEEVVNAYASQFAKDMENFLNARAEEIQLITEAELDSFNLPIYSASSEEMVKLVDKNGHFSIKTVELTNPTSWLEGPIDIKAWTMHVRAAMEAMFSKHFRIEIIDEMFNRLIRRLFEFSDKVESDAIGSITFSSHICSTWFESYGIIHIDYVVLARIHGKYRLALKAPYRSKIRFDSFVALVRKAQGIEHDPPVIKYTPAAIRERNSALVGRSGRAHAGLRL</sequence>
<evidence type="ECO:0000313" key="2">
    <source>
        <dbReference type="Proteomes" id="UP000829398"/>
    </source>
</evidence>
<proteinExistence type="predicted"/>
<accession>A0ACB8NAP8</accession>
<keyword evidence="1" id="KW-0489">Methyltransferase</keyword>
<keyword evidence="2" id="KW-1185">Reference proteome</keyword>
<keyword evidence="1" id="KW-0808">Transferase</keyword>
<name>A0ACB8NAP8_CITSI</name>
<dbReference type="EMBL" id="CM039171">
    <property type="protein sequence ID" value="KAH9794455.1"/>
    <property type="molecule type" value="Genomic_DNA"/>
</dbReference>
<protein>
    <submittedName>
        <fullName evidence="1">S-adenosyl-L-methionine:salicylic acid carboxyl methyltransferase</fullName>
    </submittedName>
</protein>